<dbReference type="Gene3D" id="3.90.1410.10">
    <property type="entry name" value="set domain protein methyltransferase, domain 1"/>
    <property type="match status" value="1"/>
</dbReference>
<dbReference type="InterPro" id="IPR036464">
    <property type="entry name" value="Rubisco_LSMT_subst-bd_sf"/>
</dbReference>
<dbReference type="InterPro" id="IPR036390">
    <property type="entry name" value="WH_DNA-bd_sf"/>
</dbReference>
<dbReference type="Pfam" id="PF09273">
    <property type="entry name" value="Rubis-subs-bind"/>
    <property type="match status" value="1"/>
</dbReference>
<dbReference type="PANTHER" id="PTHR10758">
    <property type="entry name" value="26S PROTEASOME NON-ATPASE REGULATORY SUBUNIT 3/COP9 SIGNALOSOME COMPLEX SUBUNIT 3"/>
    <property type="match status" value="1"/>
</dbReference>
<dbReference type="SMART" id="SM00088">
    <property type="entry name" value="PINT"/>
    <property type="match status" value="1"/>
</dbReference>
<dbReference type="PANTHER" id="PTHR10758:SF1">
    <property type="entry name" value="COP9 SIGNALOSOME COMPLEX SUBUNIT 3"/>
    <property type="match status" value="1"/>
</dbReference>
<keyword evidence="7" id="KW-0539">Nucleus</keyword>
<dbReference type="Pfam" id="PF01399">
    <property type="entry name" value="PCI"/>
    <property type="match status" value="1"/>
</dbReference>
<dbReference type="GO" id="GO:0005737">
    <property type="term" value="C:cytoplasm"/>
    <property type="evidence" value="ECO:0007669"/>
    <property type="project" value="UniProtKB-SubCell"/>
</dbReference>
<proteinExistence type="inferred from homology"/>
<dbReference type="PROSITE" id="PS50250">
    <property type="entry name" value="PCI"/>
    <property type="match status" value="1"/>
</dbReference>
<dbReference type="InterPro" id="IPR015353">
    <property type="entry name" value="Rubisco_LSMT_subst-bd"/>
</dbReference>
<evidence type="ECO:0000256" key="4">
    <source>
        <dbReference type="ARBA" id="ARBA00014878"/>
    </source>
</evidence>
<feature type="compositionally biased region" description="Basic and acidic residues" evidence="8">
    <location>
        <begin position="443"/>
        <end position="459"/>
    </location>
</feature>
<name>A0A3P6CZW1_BRAOL</name>
<sequence>MSSTENLITSIQGLSASSGDLSALHRILKGAEETLRADSDLQLSTLDQLDPSKHSLGYLYLLDVLTCGGPMSKEKASEVVLLIARFITSCDAEQIRLASDKFVSLCKGFKDRVLELEDPLRGVAPLLSAVRKVQVSTKRLTALHPDCLQLCLQAKCYKAGFSILSDDILEVDQPRDFYLYCYYGGMICIGQKKFQKALELLYNVVTAPMHSVNAIALEAYKKYVLVTLIHSGQFSVSLPKCASTAAQRHLKTWSIPYTEVGNCYNEGKISELQAVVVAHSSDFEKDNNLGLVKQAVSSLYKRNILRLTQKYLTLSLQDIANMVQLANAKEAEMHVLQMIQDGQIHALINQKDGMVRFLEDPEQYKTSEMIEVMDSVIQRTIMLSKNLIAMDESLSCDPLYLGKVGRERQRYDFGEDFDTVPQKFSMTLCCSASSSGTLLEGGSPKEEDRQSKVSSKGDDSEDLKLWMDKKGLPPCKLMIRSINLYITLLLKGDVAFSVPNSLVVTLERVLGNETIAELLTTNKLSELACLALYLMYEKKQGKKSVWYPYIRELDRQRGRGQLDVESPLLWSEAELEYLTGSPTKKSLRGLRGSKENIRSLILSGLWLGLCFRCFGYYLRLQLSCFFVWNVENGVLTSSDLCCFAAIQSCVVHLQNVSLARRFALVPLGPRLLAYCSNCKAMLTAVDSAVELVVDRAYKAGDPIVAWCGPQPNAKLLLNYGFVDEDNPYDRIIVEAALSTDDPQYQDKRLVAQRKGKLSQQVFQVRVGKEREAVQDMLPYLRLGYMSDPAEMQSVISSQGPVCSMSPCMERAVLDQLADHFMRRLSRYPTTLKEDDALLADPSLNPRKRVATRLVRLEKKMLAACLVATVDFLNELPDTTISPCPALYAPSLK</sequence>
<dbReference type="AlphaFoldDB" id="A0A3P6CZW1"/>
<feature type="region of interest" description="Disordered" evidence="8">
    <location>
        <begin position="434"/>
        <end position="459"/>
    </location>
</feature>
<dbReference type="Pfam" id="PF22788">
    <property type="entry name" value="COP9_hel_rpt"/>
    <property type="match status" value="1"/>
</dbReference>
<keyword evidence="5" id="KW-0963">Cytoplasm</keyword>
<dbReference type="SUPFAM" id="SSF81822">
    <property type="entry name" value="RuBisCo LSMT C-terminal, substrate-binding domain"/>
    <property type="match status" value="1"/>
</dbReference>
<comment type="subcellular location">
    <subcellularLocation>
        <location evidence="2">Cytoplasm</location>
    </subcellularLocation>
    <subcellularLocation>
        <location evidence="1">Nucleus</location>
    </subcellularLocation>
</comment>
<comment type="similarity">
    <text evidence="3">Belongs to the CSN3 family.</text>
</comment>
<evidence type="ECO:0000256" key="7">
    <source>
        <dbReference type="ARBA" id="ARBA00023242"/>
    </source>
</evidence>
<evidence type="ECO:0000256" key="6">
    <source>
        <dbReference type="ARBA" id="ARBA00022790"/>
    </source>
</evidence>
<evidence type="ECO:0000256" key="2">
    <source>
        <dbReference type="ARBA" id="ARBA00004496"/>
    </source>
</evidence>
<dbReference type="InterPro" id="IPR046341">
    <property type="entry name" value="SET_dom_sf"/>
</dbReference>
<keyword evidence="6" id="KW-0736">Signalosome</keyword>
<dbReference type="SUPFAM" id="SSF46785">
    <property type="entry name" value="Winged helix' DNA-binding domain"/>
    <property type="match status" value="1"/>
</dbReference>
<gene>
    <name evidence="10" type="ORF">BOLC2T06607H</name>
</gene>
<evidence type="ECO:0000313" key="10">
    <source>
        <dbReference type="EMBL" id="VDD19208.1"/>
    </source>
</evidence>
<evidence type="ECO:0000256" key="3">
    <source>
        <dbReference type="ARBA" id="ARBA00007084"/>
    </source>
</evidence>
<organism evidence="10">
    <name type="scientific">Brassica oleracea</name>
    <name type="common">Wild cabbage</name>
    <dbReference type="NCBI Taxonomy" id="3712"/>
    <lineage>
        <taxon>Eukaryota</taxon>
        <taxon>Viridiplantae</taxon>
        <taxon>Streptophyta</taxon>
        <taxon>Embryophyta</taxon>
        <taxon>Tracheophyta</taxon>
        <taxon>Spermatophyta</taxon>
        <taxon>Magnoliopsida</taxon>
        <taxon>eudicotyledons</taxon>
        <taxon>Gunneridae</taxon>
        <taxon>Pentapetalae</taxon>
        <taxon>rosids</taxon>
        <taxon>malvids</taxon>
        <taxon>Brassicales</taxon>
        <taxon>Brassicaceae</taxon>
        <taxon>Brassiceae</taxon>
        <taxon>Brassica</taxon>
    </lineage>
</organism>
<dbReference type="GO" id="GO:0006511">
    <property type="term" value="P:ubiquitin-dependent protein catabolic process"/>
    <property type="evidence" value="ECO:0007669"/>
    <property type="project" value="TreeGrafter"/>
</dbReference>
<dbReference type="EMBL" id="LR031874">
    <property type="protein sequence ID" value="VDD19208.1"/>
    <property type="molecule type" value="Genomic_DNA"/>
</dbReference>
<evidence type="ECO:0000256" key="5">
    <source>
        <dbReference type="ARBA" id="ARBA00022490"/>
    </source>
</evidence>
<evidence type="ECO:0000256" key="8">
    <source>
        <dbReference type="SAM" id="MobiDB-lite"/>
    </source>
</evidence>
<dbReference type="InterPro" id="IPR000717">
    <property type="entry name" value="PCI_dom"/>
</dbReference>
<dbReference type="Gene3D" id="1.25.40.570">
    <property type="match status" value="1"/>
</dbReference>
<evidence type="ECO:0000259" key="9">
    <source>
        <dbReference type="PROSITE" id="PS50250"/>
    </source>
</evidence>
<dbReference type="FunFam" id="1.25.40.570:FF:000008">
    <property type="entry name" value="COP9 signalosome complex subunit 3"/>
    <property type="match status" value="1"/>
</dbReference>
<dbReference type="SUPFAM" id="SSF82199">
    <property type="entry name" value="SET domain"/>
    <property type="match status" value="1"/>
</dbReference>
<evidence type="ECO:0000256" key="1">
    <source>
        <dbReference type="ARBA" id="ARBA00004123"/>
    </source>
</evidence>
<reference evidence="10" key="1">
    <citation type="submission" date="2018-11" db="EMBL/GenBank/DDBJ databases">
        <authorList>
            <consortium name="Genoscope - CEA"/>
            <person name="William W."/>
        </authorList>
    </citation>
    <scope>NUCLEOTIDE SEQUENCE</scope>
</reference>
<dbReference type="Gene3D" id="3.90.1420.10">
    <property type="entry name" value="Rubisco LSMT, substrate-binding domain"/>
    <property type="match status" value="1"/>
</dbReference>
<dbReference type="GO" id="GO:0008180">
    <property type="term" value="C:COP9 signalosome"/>
    <property type="evidence" value="ECO:0007669"/>
    <property type="project" value="UniProtKB-KW"/>
</dbReference>
<dbReference type="InterPro" id="IPR050756">
    <property type="entry name" value="CSN3"/>
</dbReference>
<dbReference type="InterPro" id="IPR055089">
    <property type="entry name" value="COP9_N"/>
</dbReference>
<accession>A0A3P6CZW1</accession>
<protein>
    <recommendedName>
        <fullName evidence="4">COP9 signalosome complex subunit 3</fullName>
    </recommendedName>
</protein>
<feature type="domain" description="PCI" evidence="9">
    <location>
        <begin position="193"/>
        <end position="362"/>
    </location>
</feature>